<proteinExistence type="predicted"/>
<dbReference type="GO" id="GO:0000976">
    <property type="term" value="F:transcription cis-regulatory region binding"/>
    <property type="evidence" value="ECO:0007669"/>
    <property type="project" value="TreeGrafter"/>
</dbReference>
<reference evidence="7" key="1">
    <citation type="submission" date="2014-05" db="EMBL/GenBank/DDBJ databases">
        <authorList>
            <person name="Urmite Genomes"/>
        </authorList>
    </citation>
    <scope>NUCLEOTIDE SEQUENCE</scope>
    <source>
        <strain evidence="7">DSM 44074</strain>
    </source>
</reference>
<protein>
    <submittedName>
        <fullName evidence="7">TetR family transcriptional regulator</fullName>
    </submittedName>
</protein>
<evidence type="ECO:0000256" key="3">
    <source>
        <dbReference type="ARBA" id="ARBA00023163"/>
    </source>
</evidence>
<dbReference type="Proteomes" id="UP000028864">
    <property type="component" value="Unassembled WGS sequence"/>
</dbReference>
<name>A0AAV2WK22_MYCNE</name>
<evidence type="ECO:0000259" key="6">
    <source>
        <dbReference type="PROSITE" id="PS50977"/>
    </source>
</evidence>
<evidence type="ECO:0000256" key="1">
    <source>
        <dbReference type="ARBA" id="ARBA00023015"/>
    </source>
</evidence>
<dbReference type="InterPro" id="IPR009057">
    <property type="entry name" value="Homeodomain-like_sf"/>
</dbReference>
<feature type="domain" description="HTH tetR-type" evidence="6">
    <location>
        <begin position="20"/>
        <end position="80"/>
    </location>
</feature>
<sequence>MLTTVAHVSAEPGRPSAAEPPSIERIRRAALASFAAQGAAATTLRGVAAAAGVSLGLVQHHFATKAGLIKAVDDYVLDIVITPMSQPIEEGSATDSISEVGQRVNQIISEHPEVAAYLGRAVVDGSELGATVFDRLLEVGAARWQVRADTGEARPDIDVWWAATNSLVLALGAVSLRTHIERHLPEPFTAPEQLTRWQTSVDTLLREGLFPPPDRR</sequence>
<evidence type="ECO:0000256" key="2">
    <source>
        <dbReference type="ARBA" id="ARBA00023125"/>
    </source>
</evidence>
<dbReference type="PANTHER" id="PTHR30055:SF234">
    <property type="entry name" value="HTH-TYPE TRANSCRIPTIONAL REGULATOR BETI"/>
    <property type="match status" value="1"/>
</dbReference>
<dbReference type="SUPFAM" id="SSF46689">
    <property type="entry name" value="Homeodomain-like"/>
    <property type="match status" value="1"/>
</dbReference>
<keyword evidence="1" id="KW-0805">Transcription regulation</keyword>
<dbReference type="EMBL" id="LK021338">
    <property type="protein sequence ID" value="CDQ44517.1"/>
    <property type="molecule type" value="Genomic_DNA"/>
</dbReference>
<reference evidence="7" key="2">
    <citation type="submission" date="2015-09" db="EMBL/GenBank/DDBJ databases">
        <title>Draft genome sequence of Mycobacterium neoaurum DSM 44074.</title>
        <authorList>
            <person name="Croce O."/>
            <person name="Robert C."/>
            <person name="Raoult D."/>
            <person name="Drancourt M."/>
        </authorList>
    </citation>
    <scope>NUCLEOTIDE SEQUENCE</scope>
    <source>
        <strain evidence="7">DSM 44074</strain>
    </source>
</reference>
<keyword evidence="2 4" id="KW-0238">DNA-binding</keyword>
<gene>
    <name evidence="7" type="ORF">BN1047_02397</name>
</gene>
<dbReference type="GO" id="GO:0003700">
    <property type="term" value="F:DNA-binding transcription factor activity"/>
    <property type="evidence" value="ECO:0007669"/>
    <property type="project" value="TreeGrafter"/>
</dbReference>
<dbReference type="AlphaFoldDB" id="A0AAV2WK22"/>
<feature type="region of interest" description="Disordered" evidence="5">
    <location>
        <begin position="1"/>
        <end position="21"/>
    </location>
</feature>
<dbReference type="PANTHER" id="PTHR30055">
    <property type="entry name" value="HTH-TYPE TRANSCRIPTIONAL REGULATOR RUTR"/>
    <property type="match status" value="1"/>
</dbReference>
<dbReference type="InterPro" id="IPR001647">
    <property type="entry name" value="HTH_TetR"/>
</dbReference>
<evidence type="ECO:0000313" key="7">
    <source>
        <dbReference type="EMBL" id="CDQ44517.1"/>
    </source>
</evidence>
<organism evidence="7 8">
    <name type="scientific">Mycolicibacterium neoaurum</name>
    <name type="common">Mycobacterium neoaurum</name>
    <dbReference type="NCBI Taxonomy" id="1795"/>
    <lineage>
        <taxon>Bacteria</taxon>
        <taxon>Bacillati</taxon>
        <taxon>Actinomycetota</taxon>
        <taxon>Actinomycetes</taxon>
        <taxon>Mycobacteriales</taxon>
        <taxon>Mycobacteriaceae</taxon>
        <taxon>Mycolicibacterium</taxon>
    </lineage>
</organism>
<dbReference type="Gene3D" id="1.10.357.10">
    <property type="entry name" value="Tetracycline Repressor, domain 2"/>
    <property type="match status" value="1"/>
</dbReference>
<accession>A0AAV2WK22</accession>
<dbReference type="PROSITE" id="PS50977">
    <property type="entry name" value="HTH_TETR_2"/>
    <property type="match status" value="1"/>
</dbReference>
<evidence type="ECO:0000256" key="4">
    <source>
        <dbReference type="PROSITE-ProRule" id="PRU00335"/>
    </source>
</evidence>
<dbReference type="InterPro" id="IPR050109">
    <property type="entry name" value="HTH-type_TetR-like_transc_reg"/>
</dbReference>
<evidence type="ECO:0000256" key="5">
    <source>
        <dbReference type="SAM" id="MobiDB-lite"/>
    </source>
</evidence>
<dbReference type="Pfam" id="PF00440">
    <property type="entry name" value="TetR_N"/>
    <property type="match status" value="1"/>
</dbReference>
<keyword evidence="3" id="KW-0804">Transcription</keyword>
<feature type="DNA-binding region" description="H-T-H motif" evidence="4">
    <location>
        <begin position="43"/>
        <end position="62"/>
    </location>
</feature>
<evidence type="ECO:0000313" key="8">
    <source>
        <dbReference type="Proteomes" id="UP000028864"/>
    </source>
</evidence>